<dbReference type="Pfam" id="PF05347">
    <property type="entry name" value="Complex1_LYR"/>
    <property type="match status" value="1"/>
</dbReference>
<dbReference type="PANTHER" id="PTHR47158">
    <property type="entry name" value="OS08G0239000 PROTEIN"/>
    <property type="match status" value="1"/>
</dbReference>
<protein>
    <submittedName>
        <fullName evidence="2">LYR family of Fe/S cluster biogenesis protein</fullName>
    </submittedName>
</protein>
<reference evidence="2" key="1">
    <citation type="journal article" date="2019" name="Science">
        <title>Mutation of a bHLH transcription factor allowed almond domestication.</title>
        <authorList>
            <person name="Sanchez-Perez R."/>
            <person name="Pavan S."/>
            <person name="Mazzeo R."/>
            <person name="Moldovan C."/>
            <person name="Aiese Cigliano R."/>
            <person name="Del Cueto J."/>
            <person name="Ricciardi F."/>
            <person name="Lotti C."/>
            <person name="Ricciardi L."/>
            <person name="Dicenta F."/>
            <person name="Lopez-Marques R.L."/>
            <person name="Lindberg Moller B."/>
        </authorList>
    </citation>
    <scope>NUCLEOTIDE SEQUENCE</scope>
</reference>
<dbReference type="InterPro" id="IPR045297">
    <property type="entry name" value="Complex1_LYR_LYRM4"/>
</dbReference>
<evidence type="ECO:0000259" key="1">
    <source>
        <dbReference type="Pfam" id="PF05347"/>
    </source>
</evidence>
<evidence type="ECO:0000313" key="2">
    <source>
        <dbReference type="EMBL" id="BBH00258.1"/>
    </source>
</evidence>
<dbReference type="CDD" id="cd20264">
    <property type="entry name" value="Complex1_LYR_LYRM4"/>
    <property type="match status" value="1"/>
</dbReference>
<organism evidence="2">
    <name type="scientific">Prunus dulcis</name>
    <name type="common">Almond</name>
    <name type="synonym">Amygdalus dulcis</name>
    <dbReference type="NCBI Taxonomy" id="3755"/>
    <lineage>
        <taxon>Eukaryota</taxon>
        <taxon>Viridiplantae</taxon>
        <taxon>Streptophyta</taxon>
        <taxon>Embryophyta</taxon>
        <taxon>Tracheophyta</taxon>
        <taxon>Spermatophyta</taxon>
        <taxon>Magnoliopsida</taxon>
        <taxon>eudicotyledons</taxon>
        <taxon>Gunneridae</taxon>
        <taxon>Pentapetalae</taxon>
        <taxon>rosids</taxon>
        <taxon>fabids</taxon>
        <taxon>Rosales</taxon>
        <taxon>Rosaceae</taxon>
        <taxon>Amygdaloideae</taxon>
        <taxon>Amygdaleae</taxon>
        <taxon>Prunus</taxon>
    </lineage>
</organism>
<proteinExistence type="predicted"/>
<dbReference type="InterPro" id="IPR008011">
    <property type="entry name" value="Complex1_LYR_dom"/>
</dbReference>
<dbReference type="GO" id="GO:0016226">
    <property type="term" value="P:iron-sulfur cluster assembly"/>
    <property type="evidence" value="ECO:0007669"/>
    <property type="project" value="InterPro"/>
</dbReference>
<accession>A0A4Y1R8S2</accession>
<sequence>MVRRSYETLRFIPPILGSFSINESLKLSFRVELSLALSGFLEKLRGGAIFDMSIAAGAPSRAEVLTLFRSFLRVARKFTDYNIREYTKRRTIDAFRQNRNLMDPSAISAAFSDGKAQFEVANRQAVVYSLYAPKLKSVMEVQKFAAFSLISMHDFRELCNAT</sequence>
<feature type="domain" description="Complex 1 LYR protein" evidence="1">
    <location>
        <begin position="63"/>
        <end position="119"/>
    </location>
</feature>
<dbReference type="AlphaFoldDB" id="A0A4Y1R8S2"/>
<name>A0A4Y1R8S2_PRUDU</name>
<dbReference type="PANTHER" id="PTHR47158:SF1">
    <property type="entry name" value="OS08G0239000 PROTEIN"/>
    <property type="match status" value="1"/>
</dbReference>
<dbReference type="EMBL" id="AP019299">
    <property type="protein sequence ID" value="BBH00258.1"/>
    <property type="molecule type" value="Genomic_DNA"/>
</dbReference>
<gene>
    <name evidence="2" type="ORF">Prudu_010198</name>
</gene>